<dbReference type="Proteomes" id="UP001603857">
    <property type="component" value="Unassembled WGS sequence"/>
</dbReference>
<dbReference type="EMBL" id="JBGMDY010000001">
    <property type="protein sequence ID" value="KAL2346112.1"/>
    <property type="molecule type" value="Genomic_DNA"/>
</dbReference>
<reference evidence="2 3" key="1">
    <citation type="submission" date="2024-08" db="EMBL/GenBank/DDBJ databases">
        <title>Insights into the chromosomal genome structure of Flemingia macrophylla.</title>
        <authorList>
            <person name="Ding Y."/>
            <person name="Zhao Y."/>
            <person name="Bi W."/>
            <person name="Wu M."/>
            <person name="Zhao G."/>
            <person name="Gong Y."/>
            <person name="Li W."/>
            <person name="Zhang P."/>
        </authorList>
    </citation>
    <scope>NUCLEOTIDE SEQUENCE [LARGE SCALE GENOMIC DNA]</scope>
    <source>
        <strain evidence="2">DYQJB</strain>
        <tissue evidence="2">Leaf</tissue>
    </source>
</reference>
<keyword evidence="3" id="KW-1185">Reference proteome</keyword>
<feature type="region of interest" description="Disordered" evidence="1">
    <location>
        <begin position="82"/>
        <end position="101"/>
    </location>
</feature>
<accession>A0ABD1NEL8</accession>
<gene>
    <name evidence="2" type="ORF">Fmac_000112</name>
</gene>
<evidence type="ECO:0008006" key="4">
    <source>
        <dbReference type="Google" id="ProtNLM"/>
    </source>
</evidence>
<organism evidence="2 3">
    <name type="scientific">Flemingia macrophylla</name>
    <dbReference type="NCBI Taxonomy" id="520843"/>
    <lineage>
        <taxon>Eukaryota</taxon>
        <taxon>Viridiplantae</taxon>
        <taxon>Streptophyta</taxon>
        <taxon>Embryophyta</taxon>
        <taxon>Tracheophyta</taxon>
        <taxon>Spermatophyta</taxon>
        <taxon>Magnoliopsida</taxon>
        <taxon>eudicotyledons</taxon>
        <taxon>Gunneridae</taxon>
        <taxon>Pentapetalae</taxon>
        <taxon>rosids</taxon>
        <taxon>fabids</taxon>
        <taxon>Fabales</taxon>
        <taxon>Fabaceae</taxon>
        <taxon>Papilionoideae</taxon>
        <taxon>50 kb inversion clade</taxon>
        <taxon>NPAAA clade</taxon>
        <taxon>indigoferoid/millettioid clade</taxon>
        <taxon>Phaseoleae</taxon>
        <taxon>Flemingia</taxon>
    </lineage>
</organism>
<name>A0ABD1NEL8_9FABA</name>
<evidence type="ECO:0000313" key="2">
    <source>
        <dbReference type="EMBL" id="KAL2346112.1"/>
    </source>
</evidence>
<feature type="compositionally biased region" description="Polar residues" evidence="1">
    <location>
        <begin position="86"/>
        <end position="101"/>
    </location>
</feature>
<protein>
    <recommendedName>
        <fullName evidence="4">Secreted protein</fullName>
    </recommendedName>
</protein>
<evidence type="ECO:0000313" key="3">
    <source>
        <dbReference type="Proteomes" id="UP001603857"/>
    </source>
</evidence>
<evidence type="ECO:0000256" key="1">
    <source>
        <dbReference type="SAM" id="MobiDB-lite"/>
    </source>
</evidence>
<sequence>MIWWSLLVMARLHLFALTFKFSKALNMAFLTTFLEVKNFLTSTLSSTSPPLLLLIVDCSSRVHSLVCSKASLVAVHASRSLRDPSNRSSTHFSWRSWTTAS</sequence>
<comment type="caution">
    <text evidence="2">The sequence shown here is derived from an EMBL/GenBank/DDBJ whole genome shotgun (WGS) entry which is preliminary data.</text>
</comment>
<dbReference type="AlphaFoldDB" id="A0ABD1NEL8"/>
<proteinExistence type="predicted"/>